<dbReference type="GeneID" id="301331080"/>
<dbReference type="RefSeq" id="WP_277410938.1">
    <property type="nucleotide sequence ID" value="NZ_CP114203.1"/>
</dbReference>
<name>A0ABY7IZH0_STRNI</name>
<proteinExistence type="predicted"/>
<keyword evidence="2" id="KW-1185">Reference proteome</keyword>
<dbReference type="EMBL" id="CP114203">
    <property type="protein sequence ID" value="WAU03725.1"/>
    <property type="molecule type" value="Genomic_DNA"/>
</dbReference>
<dbReference type="Proteomes" id="UP001210169">
    <property type="component" value="Chromosome"/>
</dbReference>
<accession>A0ABY7IZH0</accession>
<reference evidence="1 2" key="1">
    <citation type="submission" date="2022-12" db="EMBL/GenBank/DDBJ databases">
        <authorList>
            <person name="Ruckert C."/>
            <person name="Busche T."/>
            <person name="Kalinowski J."/>
            <person name="Wittmann C."/>
        </authorList>
    </citation>
    <scope>NUCLEOTIDE SEQUENCE [LARGE SCALE GENOMIC DNA]</scope>
    <source>
        <strain evidence="1 2">DSM 40276</strain>
    </source>
</reference>
<gene>
    <name evidence="1" type="ORF">STRNI_001890</name>
</gene>
<organism evidence="1 2">
    <name type="scientific">Streptomyces nigrescens</name>
    <dbReference type="NCBI Taxonomy" id="1920"/>
    <lineage>
        <taxon>Bacteria</taxon>
        <taxon>Bacillati</taxon>
        <taxon>Actinomycetota</taxon>
        <taxon>Actinomycetes</taxon>
        <taxon>Kitasatosporales</taxon>
        <taxon>Streptomycetaceae</taxon>
        <taxon>Streptomyces</taxon>
    </lineage>
</organism>
<protein>
    <submittedName>
        <fullName evidence="1">Uncharacterized protein</fullName>
    </submittedName>
</protein>
<sequence length="43" mass="4939">MKEKPQANRVPVRVIVSDRVLAAWLADYAARNPKVKFEVLYVP</sequence>
<evidence type="ECO:0000313" key="2">
    <source>
        <dbReference type="Proteomes" id="UP001210169"/>
    </source>
</evidence>
<evidence type="ECO:0000313" key="1">
    <source>
        <dbReference type="EMBL" id="WAU03725.1"/>
    </source>
</evidence>